<keyword evidence="2" id="KW-0808">Transferase</keyword>
<accession>A0A4R9JQZ5</accession>
<dbReference type="CDD" id="cd04301">
    <property type="entry name" value="NAT_SF"/>
    <property type="match status" value="1"/>
</dbReference>
<dbReference type="SUPFAM" id="SSF55729">
    <property type="entry name" value="Acyl-CoA N-acyltransferases (Nat)"/>
    <property type="match status" value="1"/>
</dbReference>
<evidence type="ECO:0000313" key="2">
    <source>
        <dbReference type="EMBL" id="TGL51273.1"/>
    </source>
</evidence>
<dbReference type="InterPro" id="IPR016181">
    <property type="entry name" value="Acyl_CoA_acyltransferase"/>
</dbReference>
<dbReference type="OrthoDB" id="7678938at2"/>
<dbReference type="RefSeq" id="WP_135619560.1">
    <property type="nucleotide sequence ID" value="NZ_RQGG01000032.1"/>
</dbReference>
<feature type="domain" description="N-acetyltransferase" evidence="1">
    <location>
        <begin position="4"/>
        <end position="156"/>
    </location>
</feature>
<proteinExistence type="predicted"/>
<comment type="caution">
    <text evidence="2">The sequence shown here is derived from an EMBL/GenBank/DDBJ whole genome shotgun (WGS) entry which is preliminary data.</text>
</comment>
<keyword evidence="3" id="KW-1185">Reference proteome</keyword>
<sequence length="164" mass="18844">MSVIDFKILIPEDQTLMETIAEWYYDEWSIPYEKSILKLKAIANDHSQFQVVILQNSNPVATGGVYHQVGLLELQPRFNIHKHWLALVYTLPTMRKQGLGGKLCNYLEALAKDRGIREIHLFTDTAVSLYRQLGWSEMEVVEYGSRRVTVMKKATGSIEDEITV</sequence>
<protein>
    <submittedName>
        <fullName evidence="2">GNAT family N-acetyltransferase</fullName>
    </submittedName>
</protein>
<evidence type="ECO:0000259" key="1">
    <source>
        <dbReference type="PROSITE" id="PS51186"/>
    </source>
</evidence>
<dbReference type="InterPro" id="IPR000182">
    <property type="entry name" value="GNAT_dom"/>
</dbReference>
<dbReference type="Pfam" id="PF00583">
    <property type="entry name" value="Acetyltransf_1"/>
    <property type="match status" value="1"/>
</dbReference>
<dbReference type="PROSITE" id="PS51186">
    <property type="entry name" value="GNAT"/>
    <property type="match status" value="1"/>
</dbReference>
<gene>
    <name evidence="2" type="ORF">EHQ59_10205</name>
</gene>
<dbReference type="Proteomes" id="UP000297609">
    <property type="component" value="Unassembled WGS sequence"/>
</dbReference>
<evidence type="ECO:0000313" key="3">
    <source>
        <dbReference type="Proteomes" id="UP000297609"/>
    </source>
</evidence>
<dbReference type="EMBL" id="RQGG01000032">
    <property type="protein sequence ID" value="TGL51273.1"/>
    <property type="molecule type" value="Genomic_DNA"/>
</dbReference>
<dbReference type="AlphaFoldDB" id="A0A4R9JQZ5"/>
<name>A0A4R9JQZ5_9LEPT</name>
<dbReference type="Gene3D" id="3.40.630.30">
    <property type="match status" value="1"/>
</dbReference>
<reference evidence="2" key="1">
    <citation type="journal article" date="2019" name="PLoS Negl. Trop. Dis.">
        <title>Revisiting the worldwide diversity of Leptospira species in the environment.</title>
        <authorList>
            <person name="Vincent A.T."/>
            <person name="Schiettekatte O."/>
            <person name="Bourhy P."/>
            <person name="Veyrier F.J."/>
            <person name="Picardeau M."/>
        </authorList>
    </citation>
    <scope>NUCLEOTIDE SEQUENCE [LARGE SCALE GENOMIC DNA]</scope>
    <source>
        <strain evidence="2">201702454</strain>
    </source>
</reference>
<organism evidence="2 3">
    <name type="scientific">Leptospira kemamanensis</name>
    <dbReference type="NCBI Taxonomy" id="2484942"/>
    <lineage>
        <taxon>Bacteria</taxon>
        <taxon>Pseudomonadati</taxon>
        <taxon>Spirochaetota</taxon>
        <taxon>Spirochaetia</taxon>
        <taxon>Leptospirales</taxon>
        <taxon>Leptospiraceae</taxon>
        <taxon>Leptospira</taxon>
    </lineage>
</organism>
<dbReference type="GO" id="GO:0016747">
    <property type="term" value="F:acyltransferase activity, transferring groups other than amino-acyl groups"/>
    <property type="evidence" value="ECO:0007669"/>
    <property type="project" value="InterPro"/>
</dbReference>